<dbReference type="Pfam" id="PF07364">
    <property type="entry name" value="DUF1485"/>
    <property type="match status" value="1"/>
</dbReference>
<sequence>MTATPASPQAAPAVTHRRLRLGIGGIGIESSTFCPHRSTADDFRQTRGQELLDRYTWTRPDSDLADLVEWVPLLHATALPGGPVEAESYLTLKDELVTRIRQAGPLDGLVYDIHGAMSVVGLTDAEADLTEAVRAALDSVGTPDGTGRPMISTAMDLHGNVSHRFAAPVDLLTAHRLAPHEDAWETRERAARNLVRCLREGSRPHRAWVQVPVLLPGEKTSTRLEPAKSLYASLADIERLPGILDAALWVGYAWADEPRCQAAIVVTGDDAELAAAEAGKLARRYWDARRDFVFVGPTGTAEECVEQAVASTKRPFLISDSGDNPTAGGAGDLAYMLGKLLDNDAIRSGEVTAVHPGITDPVAVARCFAAGVGAEVTLSVGGKVDANHGGPYELTGTVEALQRATDQKDRAEGGAYDRGVDMAAVRVGGLTLILVERRKPFHTLADFTGPAEGGLGIDPRTYDLVVVKIGYLEPELYDMAADWLLALTPGGVDQDLKRLGHHRVERPMYPFDDDAYEDFDDGAYEDGAGPGLTAAHLPPLTPHRA</sequence>
<dbReference type="Pfam" id="PF07171">
    <property type="entry name" value="MlrC_C"/>
    <property type="match status" value="1"/>
</dbReference>
<organism evidence="3 4">
    <name type="scientific">Streptomyces lasiicapitis</name>
    <dbReference type="NCBI Taxonomy" id="1923961"/>
    <lineage>
        <taxon>Bacteria</taxon>
        <taxon>Bacillati</taxon>
        <taxon>Actinomycetota</taxon>
        <taxon>Actinomycetes</taxon>
        <taxon>Kitasatosporales</taxon>
        <taxon>Streptomycetaceae</taxon>
        <taxon>Streptomyces</taxon>
    </lineage>
</organism>
<dbReference type="PIRSF" id="PIRSF012702">
    <property type="entry name" value="UCP012702"/>
    <property type="match status" value="1"/>
</dbReference>
<feature type="domain" description="Microcystin LR degradation protein MlrC N-terminal" evidence="2">
    <location>
        <begin position="20"/>
        <end position="308"/>
    </location>
</feature>
<evidence type="ECO:0000259" key="1">
    <source>
        <dbReference type="Pfam" id="PF07171"/>
    </source>
</evidence>
<accession>A0ABQ2MB72</accession>
<evidence type="ECO:0000259" key="2">
    <source>
        <dbReference type="Pfam" id="PF07364"/>
    </source>
</evidence>
<dbReference type="InterPro" id="IPR009197">
    <property type="entry name" value="MlrC"/>
</dbReference>
<dbReference type="InterPro" id="IPR015995">
    <property type="entry name" value="MlrC_N"/>
</dbReference>
<dbReference type="RefSeq" id="WP_189175501.1">
    <property type="nucleotide sequence ID" value="NZ_BMNG01000010.1"/>
</dbReference>
<dbReference type="Proteomes" id="UP000656881">
    <property type="component" value="Unassembled WGS sequence"/>
</dbReference>
<evidence type="ECO:0000313" key="4">
    <source>
        <dbReference type="Proteomes" id="UP000656881"/>
    </source>
</evidence>
<evidence type="ECO:0000313" key="3">
    <source>
        <dbReference type="EMBL" id="GGO49294.1"/>
    </source>
</evidence>
<dbReference type="EMBL" id="BMNG01000010">
    <property type="protein sequence ID" value="GGO49294.1"/>
    <property type="molecule type" value="Genomic_DNA"/>
</dbReference>
<protein>
    <submittedName>
        <fullName evidence="3">Microcystin degradation protein MlrC</fullName>
    </submittedName>
</protein>
<keyword evidence="4" id="KW-1185">Reference proteome</keyword>
<gene>
    <name evidence="3" type="ORF">GCM10012286_46920</name>
</gene>
<dbReference type="InterPro" id="IPR010799">
    <property type="entry name" value="MlrC_C"/>
</dbReference>
<proteinExistence type="predicted"/>
<comment type="caution">
    <text evidence="3">The sequence shown here is derived from an EMBL/GenBank/DDBJ whole genome shotgun (WGS) entry which is preliminary data.</text>
</comment>
<feature type="domain" description="Microcystin LR degradation protein MlrC C-terminal" evidence="1">
    <location>
        <begin position="318"/>
        <end position="503"/>
    </location>
</feature>
<reference evidence="4" key="1">
    <citation type="journal article" date="2019" name="Int. J. Syst. Evol. Microbiol.">
        <title>The Global Catalogue of Microorganisms (GCM) 10K type strain sequencing project: providing services to taxonomists for standard genome sequencing and annotation.</title>
        <authorList>
            <consortium name="The Broad Institute Genomics Platform"/>
            <consortium name="The Broad Institute Genome Sequencing Center for Infectious Disease"/>
            <person name="Wu L."/>
            <person name="Ma J."/>
        </authorList>
    </citation>
    <scope>NUCLEOTIDE SEQUENCE [LARGE SCALE GENOMIC DNA]</scope>
    <source>
        <strain evidence="4">CGMCC 4.7349</strain>
    </source>
</reference>
<name>A0ABQ2MB72_9ACTN</name>